<name>A0A9W4SZI9_9GLOM</name>
<proteinExistence type="predicted"/>
<sequence>MASYLDVVLVWLLQDAMEYSIDAELIALLKVKFKCSCHNFILSKNISSLIRNDVLTFRDLKFALEFALC</sequence>
<dbReference type="Proteomes" id="UP001153678">
    <property type="component" value="Unassembled WGS sequence"/>
</dbReference>
<organism evidence="1 2">
    <name type="scientific">Funneliformis geosporum</name>
    <dbReference type="NCBI Taxonomy" id="1117311"/>
    <lineage>
        <taxon>Eukaryota</taxon>
        <taxon>Fungi</taxon>
        <taxon>Fungi incertae sedis</taxon>
        <taxon>Mucoromycota</taxon>
        <taxon>Glomeromycotina</taxon>
        <taxon>Glomeromycetes</taxon>
        <taxon>Glomerales</taxon>
        <taxon>Glomeraceae</taxon>
        <taxon>Funneliformis</taxon>
    </lineage>
</organism>
<dbReference type="EMBL" id="CAMKVN010004446">
    <property type="protein sequence ID" value="CAI2187088.1"/>
    <property type="molecule type" value="Genomic_DNA"/>
</dbReference>
<evidence type="ECO:0000313" key="2">
    <source>
        <dbReference type="Proteomes" id="UP001153678"/>
    </source>
</evidence>
<gene>
    <name evidence="1" type="ORF">FWILDA_LOCUS12901</name>
</gene>
<comment type="caution">
    <text evidence="1">The sequence shown here is derived from an EMBL/GenBank/DDBJ whole genome shotgun (WGS) entry which is preliminary data.</text>
</comment>
<protein>
    <submittedName>
        <fullName evidence="1">6773_t:CDS:1</fullName>
    </submittedName>
</protein>
<evidence type="ECO:0000313" key="1">
    <source>
        <dbReference type="EMBL" id="CAI2187088.1"/>
    </source>
</evidence>
<accession>A0A9W4SZI9</accession>
<dbReference type="AlphaFoldDB" id="A0A9W4SZI9"/>
<reference evidence="1" key="1">
    <citation type="submission" date="2022-08" db="EMBL/GenBank/DDBJ databases">
        <authorList>
            <person name="Kallberg Y."/>
            <person name="Tangrot J."/>
            <person name="Rosling A."/>
        </authorList>
    </citation>
    <scope>NUCLEOTIDE SEQUENCE</scope>
    <source>
        <strain evidence="1">Wild A</strain>
    </source>
</reference>
<keyword evidence="2" id="KW-1185">Reference proteome</keyword>